<dbReference type="AlphaFoldDB" id="A0A830BJ26"/>
<evidence type="ECO:0000313" key="1">
    <source>
        <dbReference type="EMBL" id="GFP82081.1"/>
    </source>
</evidence>
<dbReference type="OrthoDB" id="2020115at2759"/>
<evidence type="ECO:0000313" key="2">
    <source>
        <dbReference type="Proteomes" id="UP000653305"/>
    </source>
</evidence>
<dbReference type="Gene3D" id="1.10.3450.10">
    <property type="entry name" value="TTHA0068-like"/>
    <property type="match status" value="1"/>
</dbReference>
<comment type="caution">
    <text evidence="1">The sequence shown here is derived from an EMBL/GenBank/DDBJ whole genome shotgun (WGS) entry which is preliminary data.</text>
</comment>
<name>A0A830BJ26_9LAMI</name>
<dbReference type="InterPro" id="IPR023203">
    <property type="entry name" value="TTHA0068_sf"/>
</dbReference>
<gene>
    <name evidence="1" type="ORF">PHJA_000351400</name>
</gene>
<accession>A0A830BJ26</accession>
<dbReference type="Proteomes" id="UP000653305">
    <property type="component" value="Unassembled WGS sequence"/>
</dbReference>
<dbReference type="PANTHER" id="PTHR34796:SF1">
    <property type="entry name" value="EXPRESSED PROTEIN"/>
    <property type="match status" value="1"/>
</dbReference>
<dbReference type="PANTHER" id="PTHR34796">
    <property type="entry name" value="EXPRESSED PROTEIN"/>
    <property type="match status" value="1"/>
</dbReference>
<dbReference type="Pfam" id="PF03745">
    <property type="entry name" value="DUF309"/>
    <property type="match status" value="1"/>
</dbReference>
<sequence>MASLTAFPPSTIYSSSSKSLTILKTKTANLLTYSPFSNPRTHFHHPHNSSELIQFPVFSYRITTRGGFTDEEDEDDQICCSFNEAVSLFNKRDYYKCHDVLENLWNKSQEPTRTLVHGILQCAVGFHHLFNQNHKGAMMQLGEGVCKLRKMNFDKGPFYNFEKEISAVLEFIYQTQLEQAACTDELCVAMDQSERSYQLLGGYAAGERLYHLEIDRNWNAYIVFRPDRYVSKDTEPPTIKIPVLNASEQHMMDLDYY</sequence>
<dbReference type="SUPFAM" id="SSF140663">
    <property type="entry name" value="TTHA0068-like"/>
    <property type="match status" value="1"/>
</dbReference>
<dbReference type="InterPro" id="IPR005500">
    <property type="entry name" value="DUF309"/>
</dbReference>
<dbReference type="EMBL" id="BMAC01000037">
    <property type="protein sequence ID" value="GFP82081.1"/>
    <property type="molecule type" value="Genomic_DNA"/>
</dbReference>
<organism evidence="1 2">
    <name type="scientific">Phtheirospermum japonicum</name>
    <dbReference type="NCBI Taxonomy" id="374723"/>
    <lineage>
        <taxon>Eukaryota</taxon>
        <taxon>Viridiplantae</taxon>
        <taxon>Streptophyta</taxon>
        <taxon>Embryophyta</taxon>
        <taxon>Tracheophyta</taxon>
        <taxon>Spermatophyta</taxon>
        <taxon>Magnoliopsida</taxon>
        <taxon>eudicotyledons</taxon>
        <taxon>Gunneridae</taxon>
        <taxon>Pentapetalae</taxon>
        <taxon>asterids</taxon>
        <taxon>lamiids</taxon>
        <taxon>Lamiales</taxon>
        <taxon>Orobanchaceae</taxon>
        <taxon>Orobanchaceae incertae sedis</taxon>
        <taxon>Phtheirospermum</taxon>
    </lineage>
</organism>
<keyword evidence="2" id="KW-1185">Reference proteome</keyword>
<reference evidence="1" key="1">
    <citation type="submission" date="2020-07" db="EMBL/GenBank/DDBJ databases">
        <title>Ethylene signaling mediates host invasion by parasitic plants.</title>
        <authorList>
            <person name="Yoshida S."/>
        </authorList>
    </citation>
    <scope>NUCLEOTIDE SEQUENCE</scope>
    <source>
        <strain evidence="1">Okayama</strain>
    </source>
</reference>
<protein>
    <submittedName>
        <fullName evidence="1">Uncharacterized protein</fullName>
    </submittedName>
</protein>
<proteinExistence type="predicted"/>